<reference evidence="2 3" key="1">
    <citation type="submission" date="2015-07" db="EMBL/GenBank/DDBJ databases">
        <title>High-quality genome of monoxenous trypanosomatid Leptomonas pyrrhocoris.</title>
        <authorList>
            <person name="Flegontov P."/>
            <person name="Butenko A."/>
            <person name="Firsov S."/>
            <person name="Vlcek C."/>
            <person name="Logacheva M.D."/>
            <person name="Field M."/>
            <person name="Filatov D."/>
            <person name="Flegontova O."/>
            <person name="Gerasimov E."/>
            <person name="Jackson A.P."/>
            <person name="Kelly S."/>
            <person name="Opperdoes F."/>
            <person name="O'Reilly A."/>
            <person name="Votypka J."/>
            <person name="Yurchenko V."/>
            <person name="Lukes J."/>
        </authorList>
    </citation>
    <scope>NUCLEOTIDE SEQUENCE [LARGE SCALE GENOMIC DNA]</scope>
    <source>
        <strain evidence="2">H10</strain>
    </source>
</reference>
<feature type="compositionally biased region" description="Basic and acidic residues" evidence="1">
    <location>
        <begin position="533"/>
        <end position="553"/>
    </location>
</feature>
<proteinExistence type="predicted"/>
<feature type="region of interest" description="Disordered" evidence="1">
    <location>
        <begin position="654"/>
        <end position="680"/>
    </location>
</feature>
<name>A0A0M9FV68_LEPPY</name>
<sequence length="680" mass="72566">MLDGVNDVLTPWTPSRILRIMEAASAARSMNRSGSDRALSGSTDEGAMAMESLLRLSNQQPDVAARVMAAPLFAQRPLVEATDSASNAALSSSSVPYADAHRMCTHTLELCRAGWKDAEATKTKEEDEKKQVGQLPASLPPSPKPAVLPVSASPYATETELEEMAFAAEFAEPCLRGAFPDVGAVVRHSLPAGCASLLRCSRDDGAEDRSGAKSTNAVQRVVHSLLQEPAVSHRKPSGEDEVPISGSSASICLNMTRPTSAAPSHALLWSSLPLPSAVPIEAYGPPSHKVFDSTSVAHSFTEAEVNDLHGFLAVTPRPFQVYCKSELKARRRQASHYQRRNAMLSAGAGAAPIVGPQSITAGTSTLHAARQRSHAHVSRDADDEQDGWSASSGWSSSCSNSTEHNGESDGEEKGDDAEGGKGPEASARRDDATALPRLTAVEEEGMPAVDQSAAPTPPLPNRTWIEDDGELVLENGKILLRKRKLRVLRNPPPLLPLPTMVRGPVLRQPSHTAFASEAAVVSVEEEQTGAPVQKKEGSSKGERKMEDVSGLKEEVEEQPPATRRRGAVAKRERALADDGDESAPPTTAKSRRGAKHANTKKSTSKRNTSADEKSSSPTLLNTANAPRLSESEMLGFVERLSISDLLRKALLIGVQDPSASEKEESRETREDNPSSSASEK</sequence>
<evidence type="ECO:0000313" key="3">
    <source>
        <dbReference type="Proteomes" id="UP000037923"/>
    </source>
</evidence>
<gene>
    <name evidence="2" type="ORF">ABB37_07577</name>
</gene>
<feature type="compositionally biased region" description="Basic and acidic residues" evidence="1">
    <location>
        <begin position="659"/>
        <end position="680"/>
    </location>
</feature>
<feature type="region of interest" description="Disordered" evidence="1">
    <location>
        <begin position="121"/>
        <end position="146"/>
    </location>
</feature>
<dbReference type="Proteomes" id="UP000037923">
    <property type="component" value="Unassembled WGS sequence"/>
</dbReference>
<dbReference type="GeneID" id="26907862"/>
<dbReference type="RefSeq" id="XP_015655189.1">
    <property type="nucleotide sequence ID" value="XM_015806267.1"/>
</dbReference>
<feature type="compositionally biased region" description="Basic and acidic residues" evidence="1">
    <location>
        <begin position="416"/>
        <end position="432"/>
    </location>
</feature>
<evidence type="ECO:0000256" key="1">
    <source>
        <dbReference type="SAM" id="MobiDB-lite"/>
    </source>
</evidence>
<protein>
    <submittedName>
        <fullName evidence="2">Uncharacterized protein</fullName>
    </submittedName>
</protein>
<feature type="compositionally biased region" description="Polar residues" evidence="1">
    <location>
        <begin position="615"/>
        <end position="624"/>
    </location>
</feature>
<organism evidence="2 3">
    <name type="scientific">Leptomonas pyrrhocoris</name>
    <name type="common">Firebug parasite</name>
    <dbReference type="NCBI Taxonomy" id="157538"/>
    <lineage>
        <taxon>Eukaryota</taxon>
        <taxon>Discoba</taxon>
        <taxon>Euglenozoa</taxon>
        <taxon>Kinetoplastea</taxon>
        <taxon>Metakinetoplastina</taxon>
        <taxon>Trypanosomatida</taxon>
        <taxon>Trypanosomatidae</taxon>
        <taxon>Leishmaniinae</taxon>
        <taxon>Leptomonas</taxon>
    </lineage>
</organism>
<feature type="region of interest" description="Disordered" evidence="1">
    <location>
        <begin position="517"/>
        <end position="630"/>
    </location>
</feature>
<comment type="caution">
    <text evidence="2">The sequence shown here is derived from an EMBL/GenBank/DDBJ whole genome shotgun (WGS) entry which is preliminary data.</text>
</comment>
<dbReference type="OrthoDB" id="265384at2759"/>
<keyword evidence="3" id="KW-1185">Reference proteome</keyword>
<feature type="region of interest" description="Disordered" evidence="1">
    <location>
        <begin position="365"/>
        <end position="463"/>
    </location>
</feature>
<dbReference type="EMBL" id="LGTL01000019">
    <property type="protein sequence ID" value="KPA76750.1"/>
    <property type="molecule type" value="Genomic_DNA"/>
</dbReference>
<accession>A0A0M9FV68</accession>
<feature type="compositionally biased region" description="Basic residues" evidence="1">
    <location>
        <begin position="589"/>
        <end position="604"/>
    </location>
</feature>
<dbReference type="AlphaFoldDB" id="A0A0M9FV68"/>
<evidence type="ECO:0000313" key="2">
    <source>
        <dbReference type="EMBL" id="KPA76750.1"/>
    </source>
</evidence>
<dbReference type="OMA" id="DVLTPWT"/>
<feature type="compositionally biased region" description="Basic and acidic residues" evidence="1">
    <location>
        <begin position="121"/>
        <end position="131"/>
    </location>
</feature>
<dbReference type="VEuPathDB" id="TriTrypDB:LpyrH10_19_1280"/>
<feature type="compositionally biased region" description="Low complexity" evidence="1">
    <location>
        <begin position="389"/>
        <end position="401"/>
    </location>
</feature>